<evidence type="ECO:0000259" key="6">
    <source>
        <dbReference type="Pfam" id="PF01782"/>
    </source>
</evidence>
<dbReference type="GO" id="GO:0043022">
    <property type="term" value="F:ribosome binding"/>
    <property type="evidence" value="ECO:0007669"/>
    <property type="project" value="InterPro"/>
</dbReference>
<dbReference type="SUPFAM" id="SSF50346">
    <property type="entry name" value="PRC-barrel domain"/>
    <property type="match status" value="1"/>
</dbReference>
<name>A0A3S4YSQ8_9NEIS</name>
<dbReference type="SUPFAM" id="SSF50447">
    <property type="entry name" value="Translation proteins"/>
    <property type="match status" value="1"/>
</dbReference>
<evidence type="ECO:0000259" key="7">
    <source>
        <dbReference type="Pfam" id="PF24986"/>
    </source>
</evidence>
<comment type="subcellular location">
    <subcellularLocation>
        <location evidence="5">Cytoplasm</location>
    </subcellularLocation>
</comment>
<evidence type="ECO:0000256" key="4">
    <source>
        <dbReference type="ARBA" id="ARBA00023186"/>
    </source>
</evidence>
<dbReference type="KEGG" id="nwe:SAMEA3174300_0264"/>
<keyword evidence="9" id="KW-1185">Reference proteome</keyword>
<feature type="domain" description="Ribosome maturation factor RimM PRC barrel" evidence="7">
    <location>
        <begin position="102"/>
        <end position="165"/>
    </location>
</feature>
<feature type="domain" description="RimM N-terminal" evidence="6">
    <location>
        <begin position="10"/>
        <end position="91"/>
    </location>
</feature>
<dbReference type="InterPro" id="IPR011961">
    <property type="entry name" value="RimM"/>
</dbReference>
<dbReference type="GO" id="GO:0005737">
    <property type="term" value="C:cytoplasm"/>
    <property type="evidence" value="ECO:0007669"/>
    <property type="project" value="UniProtKB-SubCell"/>
</dbReference>
<dbReference type="Pfam" id="PF01782">
    <property type="entry name" value="RimM"/>
    <property type="match status" value="1"/>
</dbReference>
<dbReference type="NCBIfam" id="TIGR02273">
    <property type="entry name" value="16S_RimM"/>
    <property type="match status" value="1"/>
</dbReference>
<evidence type="ECO:0000256" key="5">
    <source>
        <dbReference type="HAMAP-Rule" id="MF_00014"/>
    </source>
</evidence>
<accession>A0A3S4YSQ8</accession>
<dbReference type="STRING" id="28091.SAMEA3174300_00264"/>
<reference evidence="8 9" key="1">
    <citation type="submission" date="2018-12" db="EMBL/GenBank/DDBJ databases">
        <authorList>
            <consortium name="Pathogen Informatics"/>
        </authorList>
    </citation>
    <scope>NUCLEOTIDE SEQUENCE [LARGE SCALE GENOMIC DNA]</scope>
    <source>
        <strain evidence="8 9">NCTC12742</strain>
    </source>
</reference>
<evidence type="ECO:0000313" key="8">
    <source>
        <dbReference type="EMBL" id="VEJ51801.1"/>
    </source>
</evidence>
<dbReference type="PANTHER" id="PTHR33692:SF1">
    <property type="entry name" value="RIBOSOME MATURATION FACTOR RIMM"/>
    <property type="match status" value="1"/>
</dbReference>
<evidence type="ECO:0000256" key="2">
    <source>
        <dbReference type="ARBA" id="ARBA00022517"/>
    </source>
</evidence>
<keyword evidence="1 5" id="KW-0963">Cytoplasm</keyword>
<dbReference type="PANTHER" id="PTHR33692">
    <property type="entry name" value="RIBOSOME MATURATION FACTOR RIMM"/>
    <property type="match status" value="1"/>
</dbReference>
<comment type="domain">
    <text evidence="5">The PRC barrel domain binds ribosomal protein uS19.</text>
</comment>
<dbReference type="HAMAP" id="MF_00014">
    <property type="entry name" value="Ribosome_mat_RimM"/>
    <property type="match status" value="1"/>
</dbReference>
<dbReference type="AlphaFoldDB" id="A0A3S4YSQ8"/>
<dbReference type="InterPro" id="IPR056792">
    <property type="entry name" value="PRC_RimM"/>
</dbReference>
<comment type="subunit">
    <text evidence="5">Binds ribosomal protein uS19.</text>
</comment>
<evidence type="ECO:0000256" key="3">
    <source>
        <dbReference type="ARBA" id="ARBA00022552"/>
    </source>
</evidence>
<proteinExistence type="inferred from homology"/>
<comment type="similarity">
    <text evidence="5">Belongs to the RimM family.</text>
</comment>
<dbReference type="Pfam" id="PF24986">
    <property type="entry name" value="PRC_RimM"/>
    <property type="match status" value="1"/>
</dbReference>
<keyword evidence="2 5" id="KW-0690">Ribosome biogenesis</keyword>
<dbReference type="InterPro" id="IPR011033">
    <property type="entry name" value="PRC_barrel-like_sf"/>
</dbReference>
<keyword evidence="4 5" id="KW-0143">Chaperone</keyword>
<organism evidence="8 9">
    <name type="scientific">Neisseria weaveri</name>
    <dbReference type="NCBI Taxonomy" id="28091"/>
    <lineage>
        <taxon>Bacteria</taxon>
        <taxon>Pseudomonadati</taxon>
        <taxon>Pseudomonadota</taxon>
        <taxon>Betaproteobacteria</taxon>
        <taxon>Neisseriales</taxon>
        <taxon>Neisseriaceae</taxon>
        <taxon>Neisseria</taxon>
    </lineage>
</organism>
<dbReference type="GO" id="GO:0006364">
    <property type="term" value="P:rRNA processing"/>
    <property type="evidence" value="ECO:0007669"/>
    <property type="project" value="UniProtKB-UniRule"/>
</dbReference>
<dbReference type="RefSeq" id="WP_004285242.1">
    <property type="nucleotide sequence ID" value="NZ_CAUJRG010000005.1"/>
</dbReference>
<sequence length="169" mass="19006">MTDTQKWVAMGYIKGVFGIKGWLKIAAGTEYTDSLLDYPEWRLQKDGKIRTVTIEAGKVVSGELQVKLEGIDDRDTAFALRGYTIEIAREDFIPADEGEYYWADLVGMTVKNQDDVDLGIVNNLMETGAHDVLVINGEYGQKLIPFVSQYILNVDTSNKIITVEWGLDY</sequence>
<evidence type="ECO:0000313" key="9">
    <source>
        <dbReference type="Proteomes" id="UP000272771"/>
    </source>
</evidence>
<dbReference type="Proteomes" id="UP000272771">
    <property type="component" value="Chromosome"/>
</dbReference>
<dbReference type="Gene3D" id="2.40.30.60">
    <property type="entry name" value="RimM"/>
    <property type="match status" value="1"/>
</dbReference>
<keyword evidence="3 5" id="KW-0698">rRNA processing</keyword>
<protein>
    <recommendedName>
        <fullName evidence="5">Ribosome maturation factor RimM</fullName>
    </recommendedName>
</protein>
<evidence type="ECO:0000256" key="1">
    <source>
        <dbReference type="ARBA" id="ARBA00022490"/>
    </source>
</evidence>
<dbReference type="InterPro" id="IPR002676">
    <property type="entry name" value="RimM_N"/>
</dbReference>
<comment type="function">
    <text evidence="5">An accessory protein needed during the final step in the assembly of 30S ribosomal subunit, possibly for assembly of the head region. Essential for efficient processing of 16S rRNA. May be needed both before and after RbfA during the maturation of 16S rRNA. It has affinity for free ribosomal 30S subunits but not for 70S ribosomes.</text>
</comment>
<gene>
    <name evidence="5 8" type="primary">rimM</name>
    <name evidence="8" type="ORF">NCTC12742_01706</name>
</gene>
<dbReference type="GO" id="GO:0042274">
    <property type="term" value="P:ribosomal small subunit biogenesis"/>
    <property type="evidence" value="ECO:0007669"/>
    <property type="project" value="UniProtKB-UniRule"/>
</dbReference>
<dbReference type="GO" id="GO:0005840">
    <property type="term" value="C:ribosome"/>
    <property type="evidence" value="ECO:0007669"/>
    <property type="project" value="InterPro"/>
</dbReference>
<dbReference type="Gene3D" id="2.30.30.240">
    <property type="entry name" value="PRC-barrel domain"/>
    <property type="match status" value="1"/>
</dbReference>
<dbReference type="InterPro" id="IPR036976">
    <property type="entry name" value="RimM_N_sf"/>
</dbReference>
<dbReference type="EMBL" id="LR134533">
    <property type="protein sequence ID" value="VEJ51801.1"/>
    <property type="molecule type" value="Genomic_DNA"/>
</dbReference>
<dbReference type="InterPro" id="IPR009000">
    <property type="entry name" value="Transl_B-barrel_sf"/>
</dbReference>
<dbReference type="OrthoDB" id="9783509at2"/>